<dbReference type="Gene3D" id="3.30.450.30">
    <property type="entry name" value="Dynein light chain 2a, cytoplasmic"/>
    <property type="match status" value="1"/>
</dbReference>
<proteinExistence type="predicted"/>
<dbReference type="AlphaFoldDB" id="A0A2G1BX33"/>
<dbReference type="EMBL" id="PDUU01000003">
    <property type="protein sequence ID" value="PHN98590.1"/>
    <property type="molecule type" value="Genomic_DNA"/>
</dbReference>
<organism evidence="2 3">
    <name type="scientific">Tenacibaculum discolor</name>
    <dbReference type="NCBI Taxonomy" id="361581"/>
    <lineage>
        <taxon>Bacteria</taxon>
        <taxon>Pseudomonadati</taxon>
        <taxon>Bacteroidota</taxon>
        <taxon>Flavobacteriia</taxon>
        <taxon>Flavobacteriales</taxon>
        <taxon>Flavobacteriaceae</taxon>
        <taxon>Tenacibaculum</taxon>
    </lineage>
</organism>
<reference evidence="1 4" key="3">
    <citation type="submission" date="2023-07" db="EMBL/GenBank/DDBJ databases">
        <title>Genome content predicts the carbon catabolic preferences of heterotrophic bacteria.</title>
        <authorList>
            <person name="Gralka M."/>
        </authorList>
    </citation>
    <scope>NUCLEOTIDE SEQUENCE [LARGE SCALE GENOMIC DNA]</scope>
    <source>
        <strain evidence="1 4">4G03</strain>
    </source>
</reference>
<evidence type="ECO:0000313" key="4">
    <source>
        <dbReference type="Proteomes" id="UP001242342"/>
    </source>
</evidence>
<dbReference type="RefSeq" id="WP_099214409.1">
    <property type="nucleotide sequence ID" value="NZ_JAUYVU010000002.1"/>
</dbReference>
<dbReference type="SUPFAM" id="SSF103196">
    <property type="entry name" value="Roadblock/LC7 domain"/>
    <property type="match status" value="1"/>
</dbReference>
<evidence type="ECO:0008006" key="5">
    <source>
        <dbReference type="Google" id="ProtNLM"/>
    </source>
</evidence>
<sequence length="109" mass="11989">MGEVSLRALIEESEADKGLIFNSEGEVIDSHNITKENNIAAMANVIVTMTHEFFQDALESESLDQLVLTSNEGVVVINKFDKNHIVCLLADDVSKAAMIKLTLKKVTLQ</sequence>
<reference evidence="2 3" key="1">
    <citation type="journal article" date="2016" name="Nat. Commun.">
        <title>Microbial interactions lead to rapid micro-scale successions on model marine particles.</title>
        <authorList>
            <person name="Datta M.S."/>
            <person name="Sliwerska E."/>
            <person name="Gore J."/>
            <person name="Polz M.F."/>
            <person name="Cordero O.X."/>
        </authorList>
    </citation>
    <scope>NUCLEOTIDE SEQUENCE [LARGE SCALE GENOMIC DNA]</scope>
    <source>
        <strain evidence="2 3">4G03</strain>
    </source>
</reference>
<evidence type="ECO:0000313" key="2">
    <source>
        <dbReference type="EMBL" id="PHN98590.1"/>
    </source>
</evidence>
<evidence type="ECO:0000313" key="1">
    <source>
        <dbReference type="EMBL" id="MDP2540633.1"/>
    </source>
</evidence>
<accession>A0A2G1BX33</accession>
<dbReference type="Proteomes" id="UP001242342">
    <property type="component" value="Unassembled WGS sequence"/>
</dbReference>
<evidence type="ECO:0000313" key="3">
    <source>
        <dbReference type="Proteomes" id="UP000222163"/>
    </source>
</evidence>
<dbReference type="EMBL" id="JAUYVU010000002">
    <property type="protein sequence ID" value="MDP2540633.1"/>
    <property type="molecule type" value="Genomic_DNA"/>
</dbReference>
<gene>
    <name evidence="2" type="ORF">CSC81_03620</name>
    <name evidence="1" type="ORF">Q8W23_04015</name>
</gene>
<reference evidence="2" key="2">
    <citation type="submission" date="2017-10" db="EMBL/GenBank/DDBJ databases">
        <authorList>
            <person name="Enke T.N."/>
            <person name="Cordero O.X."/>
        </authorList>
    </citation>
    <scope>NUCLEOTIDE SEQUENCE</scope>
    <source>
        <strain evidence="2">4G03</strain>
    </source>
</reference>
<keyword evidence="4" id="KW-1185">Reference proteome</keyword>
<comment type="caution">
    <text evidence="2">The sequence shown here is derived from an EMBL/GenBank/DDBJ whole genome shotgun (WGS) entry which is preliminary data.</text>
</comment>
<protein>
    <recommendedName>
        <fullName evidence="5">Roadblock/LAMTOR2 domain-containing protein</fullName>
    </recommendedName>
</protein>
<dbReference type="Proteomes" id="UP000222163">
    <property type="component" value="Unassembled WGS sequence"/>
</dbReference>
<accession>A0A497Z5W1</accession>
<name>A0A2G1BX33_9FLAO</name>